<proteinExistence type="predicted"/>
<name>A0A1M7YI27_9FIRM</name>
<protein>
    <submittedName>
        <fullName evidence="2">Uncharacterized protein</fullName>
    </submittedName>
</protein>
<keyword evidence="3" id="KW-1185">Reference proteome</keyword>
<evidence type="ECO:0000313" key="3">
    <source>
        <dbReference type="Proteomes" id="UP000184612"/>
    </source>
</evidence>
<evidence type="ECO:0000256" key="1">
    <source>
        <dbReference type="SAM" id="MobiDB-lite"/>
    </source>
</evidence>
<evidence type="ECO:0000313" key="2">
    <source>
        <dbReference type="EMBL" id="SHO52284.1"/>
    </source>
</evidence>
<dbReference type="Proteomes" id="UP000184612">
    <property type="component" value="Unassembled WGS sequence"/>
</dbReference>
<dbReference type="RefSeq" id="WP_073590223.1">
    <property type="nucleotide sequence ID" value="NZ_FRFD01000011.1"/>
</dbReference>
<accession>A0A1M7YI27</accession>
<gene>
    <name evidence="2" type="ORF">SAMN02745217_03566</name>
</gene>
<dbReference type="STRING" id="1121345.SAMN02745217_03566"/>
<sequence>MHDTLLPDMSKQPKNRTGTKAEVFTINEQYELLNFHENEDGSNTQKAAQITAYLKENQMDLENITNSR</sequence>
<feature type="region of interest" description="Disordered" evidence="1">
    <location>
        <begin position="1"/>
        <end position="20"/>
    </location>
</feature>
<dbReference type="EMBL" id="FRFD01000011">
    <property type="protein sequence ID" value="SHO52284.1"/>
    <property type="molecule type" value="Genomic_DNA"/>
</dbReference>
<dbReference type="AlphaFoldDB" id="A0A1M7YI27"/>
<organism evidence="2 3">
    <name type="scientific">Anaerocolumna xylanovorans DSM 12503</name>
    <dbReference type="NCBI Taxonomy" id="1121345"/>
    <lineage>
        <taxon>Bacteria</taxon>
        <taxon>Bacillati</taxon>
        <taxon>Bacillota</taxon>
        <taxon>Clostridia</taxon>
        <taxon>Lachnospirales</taxon>
        <taxon>Lachnospiraceae</taxon>
        <taxon>Anaerocolumna</taxon>
    </lineage>
</organism>
<reference evidence="2 3" key="1">
    <citation type="submission" date="2016-12" db="EMBL/GenBank/DDBJ databases">
        <authorList>
            <person name="Song W.-J."/>
            <person name="Kurnit D.M."/>
        </authorList>
    </citation>
    <scope>NUCLEOTIDE SEQUENCE [LARGE SCALE GENOMIC DNA]</scope>
    <source>
        <strain evidence="2 3">DSM 12503</strain>
    </source>
</reference>